<dbReference type="EMBL" id="LBYI01000002">
    <property type="protein sequence ID" value="KKR51218.1"/>
    <property type="molecule type" value="Genomic_DNA"/>
</dbReference>
<dbReference type="AlphaFoldDB" id="A0A0G0RFK7"/>
<evidence type="ECO:0000313" key="1">
    <source>
        <dbReference type="EMBL" id="KKR51218.1"/>
    </source>
</evidence>
<organism evidence="1 2">
    <name type="scientific">Candidatus Curtissbacteria bacterium GW2011_GWA1_40_16</name>
    <dbReference type="NCBI Taxonomy" id="1618405"/>
    <lineage>
        <taxon>Bacteria</taxon>
        <taxon>Candidatus Curtissiibacteriota</taxon>
    </lineage>
</organism>
<protein>
    <submittedName>
        <fullName evidence="1">Uncharacterized protein</fullName>
    </submittedName>
</protein>
<sequence>MKKGFATVLLVFIVTLLLLGGIAFSVFVLNNNFQKPRPPEGIDYVDETANWKTYNAADFVTTQNPSLYHFSVKYPPDWQSKAFLYFMSPDYKAPMSAQETVFKGAFIQMTASQAYTQSFPTLMDWFNNSFKDPRSSGPPPDNPTPITLNIGSLGKVDGLQYDQKISIQAPDSVFKYSADLVGTSLTKLFVHNNVMYYFILTYKDDPIKYMPVLDQMISTFKLTQ</sequence>
<comment type="caution">
    <text evidence="1">The sequence shown here is derived from an EMBL/GenBank/DDBJ whole genome shotgun (WGS) entry which is preliminary data.</text>
</comment>
<proteinExistence type="predicted"/>
<gene>
    <name evidence="1" type="ORF">UT84_C0002G0079</name>
</gene>
<evidence type="ECO:0000313" key="2">
    <source>
        <dbReference type="Proteomes" id="UP000034531"/>
    </source>
</evidence>
<reference evidence="1 2" key="1">
    <citation type="journal article" date="2015" name="Nature">
        <title>rRNA introns, odd ribosomes, and small enigmatic genomes across a large radiation of phyla.</title>
        <authorList>
            <person name="Brown C.T."/>
            <person name="Hug L.A."/>
            <person name="Thomas B.C."/>
            <person name="Sharon I."/>
            <person name="Castelle C.J."/>
            <person name="Singh A."/>
            <person name="Wilkins M.J."/>
            <person name="Williams K.H."/>
            <person name="Banfield J.F."/>
        </authorList>
    </citation>
    <scope>NUCLEOTIDE SEQUENCE [LARGE SCALE GENOMIC DNA]</scope>
</reference>
<name>A0A0G0RFK7_9BACT</name>
<accession>A0A0G0RFK7</accession>
<dbReference type="Proteomes" id="UP000034531">
    <property type="component" value="Unassembled WGS sequence"/>
</dbReference>